<accession>A0A3S0RK84</accession>
<dbReference type="InterPro" id="IPR001915">
    <property type="entry name" value="Peptidase_M48"/>
</dbReference>
<feature type="signal peptide" evidence="8">
    <location>
        <begin position="1"/>
        <end position="29"/>
    </location>
</feature>
<keyword evidence="12" id="KW-1185">Reference proteome</keyword>
<dbReference type="Pfam" id="PF16491">
    <property type="entry name" value="Peptidase_M48_N"/>
    <property type="match status" value="1"/>
</dbReference>
<dbReference type="PANTHER" id="PTHR10120">
    <property type="entry name" value="CAAX PRENYL PROTEASE 1"/>
    <property type="match status" value="1"/>
</dbReference>
<evidence type="ECO:0000259" key="9">
    <source>
        <dbReference type="Pfam" id="PF01435"/>
    </source>
</evidence>
<dbReference type="Proteomes" id="UP000274358">
    <property type="component" value="Unassembled WGS sequence"/>
</dbReference>
<feature type="transmembrane region" description="Helical" evidence="7">
    <location>
        <begin position="47"/>
        <end position="68"/>
    </location>
</feature>
<evidence type="ECO:0000313" key="11">
    <source>
        <dbReference type="EMBL" id="RUL74967.1"/>
    </source>
</evidence>
<dbReference type="GO" id="GO:0006508">
    <property type="term" value="P:proteolysis"/>
    <property type="evidence" value="ECO:0007669"/>
    <property type="project" value="UniProtKB-KW"/>
</dbReference>
<dbReference type="AlphaFoldDB" id="A0A3S0RK84"/>
<dbReference type="Pfam" id="PF01435">
    <property type="entry name" value="Peptidase_M48"/>
    <property type="match status" value="1"/>
</dbReference>
<feature type="transmembrane region" description="Helical" evidence="7">
    <location>
        <begin position="161"/>
        <end position="183"/>
    </location>
</feature>
<comment type="similarity">
    <text evidence="6">Belongs to the peptidase M48 family.</text>
</comment>
<evidence type="ECO:0000256" key="8">
    <source>
        <dbReference type="SAM" id="SignalP"/>
    </source>
</evidence>
<proteinExistence type="inferred from homology"/>
<keyword evidence="5 6" id="KW-0482">Metalloprotease</keyword>
<evidence type="ECO:0000259" key="10">
    <source>
        <dbReference type="Pfam" id="PF16491"/>
    </source>
</evidence>
<comment type="caution">
    <text evidence="11">The sequence shown here is derived from an EMBL/GenBank/DDBJ whole genome shotgun (WGS) entry which is preliminary data.</text>
</comment>
<dbReference type="InterPro" id="IPR032456">
    <property type="entry name" value="Peptidase_M48_N"/>
</dbReference>
<keyword evidence="1 6" id="KW-0645">Protease</keyword>
<keyword evidence="4 6" id="KW-0862">Zinc</keyword>
<evidence type="ECO:0000313" key="12">
    <source>
        <dbReference type="Proteomes" id="UP000274358"/>
    </source>
</evidence>
<evidence type="ECO:0000256" key="4">
    <source>
        <dbReference type="ARBA" id="ARBA00022833"/>
    </source>
</evidence>
<feature type="domain" description="Peptidase M48" evidence="9">
    <location>
        <begin position="192"/>
        <end position="391"/>
    </location>
</feature>
<feature type="transmembrane region" description="Helical" evidence="7">
    <location>
        <begin position="125"/>
        <end position="149"/>
    </location>
</feature>
<sequence>MFSSRSERCSIALFAQCLLFLGITGSAMAGGVEIPPDSPSAVAWNNVLNWTWVVETAIDLLLPLWLLLSGWGSRLARLSERWSSRRRYLAWIIFALIYMLIRFVLRLPVEFGRHLAYPGRDADTALAWLTGQLQSLLLPVLAALLLLWLPLLLIRKSPQRWWLWLTGITAPIALVVLIGQPLWMSAGKGYKPLENGALRSAIVTMASACGIPHIQIVVGGDDTSVYGLGPTNRVILQSDLLKVESPDQVRFTVAHELKHYVLGDNWKALAIIVAFVLVASWIVDRAARWVFSRHGERIDCRELSDVRAFPLVLFSVMALCVVIEPGFLAFNRHIEREADRFGLELSHENVAAAALFKGWLGGLEMADPGVFAKLTRSTHPSLAERIRMAQNYHPWESGEALKYDAVCRANSSQLSK</sequence>
<organism evidence="11 12">
    <name type="scientific">Dyella choica</name>
    <dbReference type="NCBI Taxonomy" id="1927959"/>
    <lineage>
        <taxon>Bacteria</taxon>
        <taxon>Pseudomonadati</taxon>
        <taxon>Pseudomonadota</taxon>
        <taxon>Gammaproteobacteria</taxon>
        <taxon>Lysobacterales</taxon>
        <taxon>Rhodanobacteraceae</taxon>
        <taxon>Dyella</taxon>
    </lineage>
</organism>
<evidence type="ECO:0000256" key="7">
    <source>
        <dbReference type="SAM" id="Phobius"/>
    </source>
</evidence>
<feature type="domain" description="CAAX prenyl protease 1 N-terminal" evidence="10">
    <location>
        <begin position="53"/>
        <end position="183"/>
    </location>
</feature>
<dbReference type="GO" id="GO:0004222">
    <property type="term" value="F:metalloendopeptidase activity"/>
    <property type="evidence" value="ECO:0007669"/>
    <property type="project" value="InterPro"/>
</dbReference>
<name>A0A3S0RK84_9GAMM</name>
<evidence type="ECO:0000256" key="6">
    <source>
        <dbReference type="RuleBase" id="RU003983"/>
    </source>
</evidence>
<comment type="cofactor">
    <cofactor evidence="6">
        <name>Zn(2+)</name>
        <dbReference type="ChEBI" id="CHEBI:29105"/>
    </cofactor>
    <text evidence="6">Binds 1 zinc ion per subunit.</text>
</comment>
<evidence type="ECO:0000256" key="2">
    <source>
        <dbReference type="ARBA" id="ARBA00022723"/>
    </source>
</evidence>
<evidence type="ECO:0008006" key="13">
    <source>
        <dbReference type="Google" id="ProtNLM"/>
    </source>
</evidence>
<feature type="chain" id="PRO_5018580876" description="Peptidase M48 domain-containing protein" evidence="8">
    <location>
        <begin position="30"/>
        <end position="416"/>
    </location>
</feature>
<feature type="transmembrane region" description="Helical" evidence="7">
    <location>
        <begin position="88"/>
        <end position="105"/>
    </location>
</feature>
<evidence type="ECO:0000256" key="3">
    <source>
        <dbReference type="ARBA" id="ARBA00022801"/>
    </source>
</evidence>
<dbReference type="GO" id="GO:0046872">
    <property type="term" value="F:metal ion binding"/>
    <property type="evidence" value="ECO:0007669"/>
    <property type="project" value="UniProtKB-KW"/>
</dbReference>
<gene>
    <name evidence="11" type="ORF">EKH80_12875</name>
</gene>
<dbReference type="Gene3D" id="3.30.2010.10">
    <property type="entry name" value="Metalloproteases ('zincins'), catalytic domain"/>
    <property type="match status" value="1"/>
</dbReference>
<keyword evidence="7" id="KW-1133">Transmembrane helix</keyword>
<keyword evidence="7" id="KW-0472">Membrane</keyword>
<protein>
    <recommendedName>
        <fullName evidence="13">Peptidase M48 domain-containing protein</fullName>
    </recommendedName>
</protein>
<dbReference type="EMBL" id="RYYV01000008">
    <property type="protein sequence ID" value="RUL74967.1"/>
    <property type="molecule type" value="Genomic_DNA"/>
</dbReference>
<keyword evidence="7" id="KW-0812">Transmembrane</keyword>
<keyword evidence="2" id="KW-0479">Metal-binding</keyword>
<keyword evidence="8" id="KW-0732">Signal</keyword>
<reference evidence="11 12" key="1">
    <citation type="submission" date="2018-12" db="EMBL/GenBank/DDBJ databases">
        <title>Dyella dinghuensis sp. nov. DHOA06 and Dyella choica sp. nov. 4M-K27, isolated from forest soil.</title>
        <authorList>
            <person name="Qiu L.-H."/>
            <person name="Gao Z.-H."/>
        </authorList>
    </citation>
    <scope>NUCLEOTIDE SEQUENCE [LARGE SCALE GENOMIC DNA]</scope>
    <source>
        <strain evidence="11 12">4M-K27</strain>
    </source>
</reference>
<feature type="transmembrane region" description="Helical" evidence="7">
    <location>
        <begin position="308"/>
        <end position="330"/>
    </location>
</feature>
<feature type="transmembrane region" description="Helical" evidence="7">
    <location>
        <begin position="268"/>
        <end position="287"/>
    </location>
</feature>
<evidence type="ECO:0000256" key="5">
    <source>
        <dbReference type="ARBA" id="ARBA00023049"/>
    </source>
</evidence>
<evidence type="ECO:0000256" key="1">
    <source>
        <dbReference type="ARBA" id="ARBA00022670"/>
    </source>
</evidence>
<keyword evidence="3 6" id="KW-0378">Hydrolase</keyword>